<dbReference type="Proteomes" id="UP000005631">
    <property type="component" value="Chromosome"/>
</dbReference>
<dbReference type="STRING" id="926562.Oweho_1361"/>
<sequence length="157" mass="16909">MKILKSTVLACAIAFASCSKDDKEDDQTSQPSAKAGEITYTLDGLTISGTGGGYNWEDTTYFVKHEDGLKQLSIYINGNTEGTYSVGSHTFERNKGFFAYYPDNQTAYEATSGEVKLSKIDGKKVTGTFSGTLTNSKDGSTMKLENGGFNAVTVSSW</sequence>
<keyword evidence="2" id="KW-1185">Reference proteome</keyword>
<dbReference type="InterPro" id="IPR046219">
    <property type="entry name" value="DUF6252"/>
</dbReference>
<dbReference type="OrthoDB" id="711418at2"/>
<accession>G8R7K5</accession>
<dbReference type="KEGG" id="oho:Oweho_1361"/>
<evidence type="ECO:0000313" key="1">
    <source>
        <dbReference type="EMBL" id="AEV32358.1"/>
    </source>
</evidence>
<dbReference type="EMBL" id="CP003156">
    <property type="protein sequence ID" value="AEV32358.1"/>
    <property type="molecule type" value="Genomic_DNA"/>
</dbReference>
<name>G8R7K5_OWEHD</name>
<proteinExistence type="predicted"/>
<evidence type="ECO:0000313" key="2">
    <source>
        <dbReference type="Proteomes" id="UP000005631"/>
    </source>
</evidence>
<dbReference type="AlphaFoldDB" id="G8R7K5"/>
<dbReference type="PROSITE" id="PS51257">
    <property type="entry name" value="PROKAR_LIPOPROTEIN"/>
    <property type="match status" value="1"/>
</dbReference>
<protein>
    <recommendedName>
        <fullName evidence="3">Lipocalin-like domain-containing protein</fullName>
    </recommendedName>
</protein>
<dbReference type="Pfam" id="PF19765">
    <property type="entry name" value="DUF6252"/>
    <property type="match status" value="1"/>
</dbReference>
<dbReference type="RefSeq" id="WP_014201714.1">
    <property type="nucleotide sequence ID" value="NC_016599.1"/>
</dbReference>
<dbReference type="HOGENOM" id="CLU_1676107_0_0_10"/>
<gene>
    <name evidence="1" type="ordered locus">Oweho_1361</name>
</gene>
<reference evidence="1 2" key="1">
    <citation type="journal article" date="2012" name="Stand. Genomic Sci.">
        <title>Genome sequence of the orange-pigmented seawater bacterium Owenweeksia hongkongensis type strain (UST20020801(T)).</title>
        <authorList>
            <person name="Riedel T."/>
            <person name="Held B."/>
            <person name="Nolan M."/>
            <person name="Lucas S."/>
            <person name="Lapidus A."/>
            <person name="Tice H."/>
            <person name="Del Rio T.G."/>
            <person name="Cheng J.F."/>
            <person name="Han C."/>
            <person name="Tapia R."/>
            <person name="Goodwin L.A."/>
            <person name="Pitluck S."/>
            <person name="Liolios K."/>
            <person name="Mavromatis K."/>
            <person name="Pagani I."/>
            <person name="Ivanova N."/>
            <person name="Mikhailova N."/>
            <person name="Pati A."/>
            <person name="Chen A."/>
            <person name="Palaniappan K."/>
            <person name="Rohde M."/>
            <person name="Tindall B.J."/>
            <person name="Detter J.C."/>
            <person name="Goker M."/>
            <person name="Woyke T."/>
            <person name="Bristow J."/>
            <person name="Eisen J.A."/>
            <person name="Markowitz V."/>
            <person name="Hugenholtz P."/>
            <person name="Klenk H.P."/>
            <person name="Kyrpides N.C."/>
        </authorList>
    </citation>
    <scope>NUCLEOTIDE SEQUENCE</scope>
    <source>
        <strain evidence="2">DSM 17368 / JCM 12287 / NRRL B-23963</strain>
    </source>
</reference>
<organism evidence="1 2">
    <name type="scientific">Owenweeksia hongkongensis (strain DSM 17368 / CIP 108786 / JCM 12287 / NRRL B-23963 / UST20020801)</name>
    <dbReference type="NCBI Taxonomy" id="926562"/>
    <lineage>
        <taxon>Bacteria</taxon>
        <taxon>Pseudomonadati</taxon>
        <taxon>Bacteroidota</taxon>
        <taxon>Flavobacteriia</taxon>
        <taxon>Flavobacteriales</taxon>
        <taxon>Owenweeksiaceae</taxon>
        <taxon>Owenweeksia</taxon>
    </lineage>
</organism>
<evidence type="ECO:0008006" key="3">
    <source>
        <dbReference type="Google" id="ProtNLM"/>
    </source>
</evidence>